<evidence type="ECO:0000313" key="2">
    <source>
        <dbReference type="EMBL" id="NYJ00101.1"/>
    </source>
</evidence>
<evidence type="ECO:0000259" key="1">
    <source>
        <dbReference type="Pfam" id="PF08818"/>
    </source>
</evidence>
<dbReference type="Pfam" id="PF08818">
    <property type="entry name" value="DUF1801"/>
    <property type="match status" value="1"/>
</dbReference>
<comment type="caution">
    <text evidence="2">The sequence shown here is derived from an EMBL/GenBank/DDBJ whole genome shotgun (WGS) entry which is preliminary data.</text>
</comment>
<reference evidence="2 3" key="1">
    <citation type="submission" date="2020-07" db="EMBL/GenBank/DDBJ databases">
        <title>Sequencing the genomes of 1000 actinobacteria strains.</title>
        <authorList>
            <person name="Klenk H.-P."/>
        </authorList>
    </citation>
    <scope>NUCLEOTIDE SEQUENCE [LARGE SCALE GENOMIC DNA]</scope>
    <source>
        <strain evidence="2 3">DSM 103833</strain>
    </source>
</reference>
<sequence>MATTDIDIDEYVSTKVLEQHRDTVTRLRALMRKHAPEAREAIMYGSLAWRQDKVLAITSVSKAQVTFAFERGAQFEDAHGLLDGVGKKTRHVKLKTAGAINESALADYIAQAVRLDQGG</sequence>
<evidence type="ECO:0000313" key="3">
    <source>
        <dbReference type="Proteomes" id="UP000530424"/>
    </source>
</evidence>
<dbReference type="Proteomes" id="UP000530424">
    <property type="component" value="Unassembled WGS sequence"/>
</dbReference>
<feature type="domain" description="YdhG-like" evidence="1">
    <location>
        <begin position="20"/>
        <end position="113"/>
    </location>
</feature>
<dbReference type="InterPro" id="IPR014922">
    <property type="entry name" value="YdhG-like"/>
</dbReference>
<dbReference type="SUPFAM" id="SSF159888">
    <property type="entry name" value="YdhG-like"/>
    <property type="match status" value="1"/>
</dbReference>
<dbReference type="Gene3D" id="3.90.1150.200">
    <property type="match status" value="1"/>
</dbReference>
<organism evidence="2 3">
    <name type="scientific">Nocardioides thalensis</name>
    <dbReference type="NCBI Taxonomy" id="1914755"/>
    <lineage>
        <taxon>Bacteria</taxon>
        <taxon>Bacillati</taxon>
        <taxon>Actinomycetota</taxon>
        <taxon>Actinomycetes</taxon>
        <taxon>Propionibacteriales</taxon>
        <taxon>Nocardioidaceae</taxon>
        <taxon>Nocardioides</taxon>
    </lineage>
</organism>
<dbReference type="EMBL" id="JACCFP010000001">
    <property type="protein sequence ID" value="NYJ00101.1"/>
    <property type="molecule type" value="Genomic_DNA"/>
</dbReference>
<keyword evidence="3" id="KW-1185">Reference proteome</keyword>
<dbReference type="AlphaFoldDB" id="A0A853BYS3"/>
<accession>A0A853BYS3</accession>
<dbReference type="RefSeq" id="WP_179666737.1">
    <property type="nucleotide sequence ID" value="NZ_JACCFP010000001.1"/>
</dbReference>
<protein>
    <recommendedName>
        <fullName evidence="1">YdhG-like domain-containing protein</fullName>
    </recommendedName>
</protein>
<proteinExistence type="predicted"/>
<name>A0A853BYS3_9ACTN</name>
<gene>
    <name evidence="2" type="ORF">HNR19_000799</name>
</gene>